<organism evidence="1 2">
    <name type="scientific">Paractinoplanes hotanensis</name>
    <dbReference type="NCBI Taxonomy" id="2906497"/>
    <lineage>
        <taxon>Bacteria</taxon>
        <taxon>Bacillati</taxon>
        <taxon>Actinomycetota</taxon>
        <taxon>Actinomycetes</taxon>
        <taxon>Micromonosporales</taxon>
        <taxon>Micromonosporaceae</taxon>
        <taxon>Paractinoplanes</taxon>
    </lineage>
</organism>
<comment type="caution">
    <text evidence="1">The sequence shown here is derived from an EMBL/GenBank/DDBJ whole genome shotgun (WGS) entry which is preliminary data.</text>
</comment>
<name>A0ABT0YFL3_9ACTN</name>
<evidence type="ECO:0000313" key="1">
    <source>
        <dbReference type="EMBL" id="MCM4084303.1"/>
    </source>
</evidence>
<dbReference type="Proteomes" id="UP001523216">
    <property type="component" value="Unassembled WGS sequence"/>
</dbReference>
<evidence type="ECO:0000313" key="2">
    <source>
        <dbReference type="Proteomes" id="UP001523216"/>
    </source>
</evidence>
<reference evidence="1 2" key="1">
    <citation type="submission" date="2022-06" db="EMBL/GenBank/DDBJ databases">
        <title>Actinoplanes abujensis sp. nov., isolated from Nigerian arid soil.</title>
        <authorList>
            <person name="Ding P."/>
        </authorList>
    </citation>
    <scope>NUCLEOTIDE SEQUENCE [LARGE SCALE GENOMIC DNA]</scope>
    <source>
        <strain evidence="2">TRM88002</strain>
    </source>
</reference>
<sequence length="86" mass="9075">MIPVTQVGAEHDHALDVAHASAMVGNGVRPGRDALFQQASPDRTEPAAGQTMSAEVFQQFWDALGDQDELIHVHVEGEIVGSGGGR</sequence>
<protein>
    <submittedName>
        <fullName evidence="1">Uncharacterized protein</fullName>
    </submittedName>
</protein>
<gene>
    <name evidence="1" type="ORF">LXN57_42900</name>
</gene>
<proteinExistence type="predicted"/>
<dbReference type="RefSeq" id="WP_251804055.1">
    <property type="nucleotide sequence ID" value="NZ_JAMQOL010000075.1"/>
</dbReference>
<accession>A0ABT0YFL3</accession>
<dbReference type="EMBL" id="JAMQOL010000075">
    <property type="protein sequence ID" value="MCM4084303.1"/>
    <property type="molecule type" value="Genomic_DNA"/>
</dbReference>
<keyword evidence="2" id="KW-1185">Reference proteome</keyword>